<organism evidence="1 2">
    <name type="scientific">Tritrichomonas musculus</name>
    <dbReference type="NCBI Taxonomy" id="1915356"/>
    <lineage>
        <taxon>Eukaryota</taxon>
        <taxon>Metamonada</taxon>
        <taxon>Parabasalia</taxon>
        <taxon>Tritrichomonadida</taxon>
        <taxon>Tritrichomonadidae</taxon>
        <taxon>Tritrichomonas</taxon>
    </lineage>
</organism>
<dbReference type="EMBL" id="JAPFFF010000037">
    <property type="protein sequence ID" value="KAK8842790.1"/>
    <property type="molecule type" value="Genomic_DNA"/>
</dbReference>
<gene>
    <name evidence="1" type="ORF">M9Y10_025656</name>
</gene>
<comment type="caution">
    <text evidence="1">The sequence shown here is derived from an EMBL/GenBank/DDBJ whole genome shotgun (WGS) entry which is preliminary data.</text>
</comment>
<evidence type="ECO:0000313" key="2">
    <source>
        <dbReference type="Proteomes" id="UP001470230"/>
    </source>
</evidence>
<dbReference type="Proteomes" id="UP001470230">
    <property type="component" value="Unassembled WGS sequence"/>
</dbReference>
<protein>
    <submittedName>
        <fullName evidence="1">Uncharacterized protein</fullName>
    </submittedName>
</protein>
<name>A0ABR2H996_9EUKA</name>
<evidence type="ECO:0000313" key="1">
    <source>
        <dbReference type="EMBL" id="KAK8842790.1"/>
    </source>
</evidence>
<reference evidence="1 2" key="1">
    <citation type="submission" date="2024-04" db="EMBL/GenBank/DDBJ databases">
        <title>Tritrichomonas musculus Genome.</title>
        <authorList>
            <person name="Alves-Ferreira E."/>
            <person name="Grigg M."/>
            <person name="Lorenzi H."/>
            <person name="Galac M."/>
        </authorList>
    </citation>
    <scope>NUCLEOTIDE SEQUENCE [LARGE SCALE GENOMIC DNA]</scope>
    <source>
        <strain evidence="1 2">EAF2021</strain>
    </source>
</reference>
<proteinExistence type="predicted"/>
<keyword evidence="2" id="KW-1185">Reference proteome</keyword>
<sequence length="233" mass="27063">MLTNKDDRIKLIAQKAFDNERSKRKIELIDDTEENGIEEAKQHNNSINNEDTFILKEVTSDNKLTLTDSKKVSQFLTTLRKKFWATCSSKQSMQLHSLYSFDDNSLSNSYIVNNNHPASDTFIRFTIKSRMKILGTPKFDEIFHKAQLKLCPLCSFTGAKPTQNLAHILNGFVKHYPFYSIRHNRVHIVIIDALKVLHQFLEIHQDSKITISYLPDYLKTAQTRHNHLVSKQK</sequence>
<accession>A0ABR2H996</accession>